<dbReference type="RefSeq" id="WP_007313002.1">
    <property type="nucleotide sequence ID" value="NZ_AESD01000805.1"/>
</dbReference>
<evidence type="ECO:0000313" key="2">
    <source>
        <dbReference type="EMBL" id="EHJ10007.1"/>
    </source>
</evidence>
<dbReference type="EMBL" id="AESD01000805">
    <property type="protein sequence ID" value="EHJ10007.1"/>
    <property type="molecule type" value="Genomic_DNA"/>
</dbReference>
<gene>
    <name evidence="2" type="ORF">CWATWH0003_5224</name>
</gene>
<evidence type="ECO:0000259" key="1">
    <source>
        <dbReference type="Pfam" id="PF21814"/>
    </source>
</evidence>
<feature type="domain" description="DUF6883" evidence="1">
    <location>
        <begin position="6"/>
        <end position="106"/>
    </location>
</feature>
<dbReference type="GeneID" id="88768548"/>
<dbReference type="Pfam" id="PF21814">
    <property type="entry name" value="DUF6883"/>
    <property type="match status" value="1"/>
</dbReference>
<name>G5JCS4_CROWT</name>
<dbReference type="InterPro" id="IPR049250">
    <property type="entry name" value="DUF6883"/>
</dbReference>
<evidence type="ECO:0000313" key="3">
    <source>
        <dbReference type="Proteomes" id="UP000003477"/>
    </source>
</evidence>
<proteinExistence type="predicted"/>
<dbReference type="Proteomes" id="UP000003477">
    <property type="component" value="Unassembled WGS sequence"/>
</dbReference>
<comment type="caution">
    <text evidence="2">The sequence shown here is derived from an EMBL/GenBank/DDBJ whole genome shotgun (WGS) entry which is preliminary data.</text>
</comment>
<accession>G5JCS4</accession>
<protein>
    <recommendedName>
        <fullName evidence="1">DUF6883 domain-containing protein</fullName>
    </recommendedName>
</protein>
<dbReference type="AlphaFoldDB" id="G5JCS4"/>
<reference evidence="2 3" key="1">
    <citation type="journal article" date="2011" name="Front. Microbiol.">
        <title>Two Strains of Crocosphaera watsonii with Highly Conserved Genomes are Distinguished by Strain-Specific Features.</title>
        <authorList>
            <person name="Bench S.R."/>
            <person name="Ilikchyan I.N."/>
            <person name="Tripp H.J."/>
            <person name="Zehr J.P."/>
        </authorList>
    </citation>
    <scope>NUCLEOTIDE SEQUENCE [LARGE SCALE GENOMIC DNA]</scope>
    <source>
        <strain evidence="2 3">WH 0003</strain>
    </source>
</reference>
<organism evidence="2 3">
    <name type="scientific">Crocosphaera watsonii WH 0003</name>
    <dbReference type="NCBI Taxonomy" id="423471"/>
    <lineage>
        <taxon>Bacteria</taxon>
        <taxon>Bacillati</taxon>
        <taxon>Cyanobacteriota</taxon>
        <taxon>Cyanophyceae</taxon>
        <taxon>Oscillatoriophycideae</taxon>
        <taxon>Chroococcales</taxon>
        <taxon>Aphanothecaceae</taxon>
        <taxon>Crocosphaera</taxon>
    </lineage>
</organism>
<sequence>MKLPSNVIIPDDKITQYLLVFREQDDKSKFLAKGGFNQNNSEELKLAIYNLIKKSEAIEDITNEYGTFYRVEGNLRGVNSQYLSVITIWLKRTIDNRIQFITLKPKKEKQVND</sequence>
<dbReference type="PATRIC" id="fig|423471.3.peg.4881"/>